<reference evidence="2 3" key="1">
    <citation type="submission" date="2024-02" db="EMBL/GenBank/DDBJ databases">
        <title>High-quality chromosome-scale genome assembly of Pensacola bahiagrass (Paspalum notatum Flugge var. saurae).</title>
        <authorList>
            <person name="Vega J.M."/>
            <person name="Podio M."/>
            <person name="Orjuela J."/>
            <person name="Siena L.A."/>
            <person name="Pessino S.C."/>
            <person name="Combes M.C."/>
            <person name="Mariac C."/>
            <person name="Albertini E."/>
            <person name="Pupilli F."/>
            <person name="Ortiz J.P.A."/>
            <person name="Leblanc O."/>
        </authorList>
    </citation>
    <scope>NUCLEOTIDE SEQUENCE [LARGE SCALE GENOMIC DNA]</scope>
    <source>
        <strain evidence="2">R1</strain>
        <tissue evidence="2">Leaf</tissue>
    </source>
</reference>
<keyword evidence="3" id="KW-1185">Reference proteome</keyword>
<dbReference type="AlphaFoldDB" id="A0AAQ3TYJ5"/>
<protein>
    <submittedName>
        <fullName evidence="2">Uncharacterized protein</fullName>
    </submittedName>
</protein>
<dbReference type="EMBL" id="CP144750">
    <property type="protein sequence ID" value="WVZ82499.1"/>
    <property type="molecule type" value="Genomic_DNA"/>
</dbReference>
<accession>A0AAQ3TYJ5</accession>
<evidence type="ECO:0000313" key="3">
    <source>
        <dbReference type="Proteomes" id="UP001341281"/>
    </source>
</evidence>
<dbReference type="Proteomes" id="UP001341281">
    <property type="component" value="Chromosome 06"/>
</dbReference>
<keyword evidence="1" id="KW-0812">Transmembrane</keyword>
<feature type="transmembrane region" description="Helical" evidence="1">
    <location>
        <begin position="77"/>
        <end position="98"/>
    </location>
</feature>
<keyword evidence="1" id="KW-1133">Transmembrane helix</keyword>
<organism evidence="2 3">
    <name type="scientific">Paspalum notatum var. saurae</name>
    <dbReference type="NCBI Taxonomy" id="547442"/>
    <lineage>
        <taxon>Eukaryota</taxon>
        <taxon>Viridiplantae</taxon>
        <taxon>Streptophyta</taxon>
        <taxon>Embryophyta</taxon>
        <taxon>Tracheophyta</taxon>
        <taxon>Spermatophyta</taxon>
        <taxon>Magnoliopsida</taxon>
        <taxon>Liliopsida</taxon>
        <taxon>Poales</taxon>
        <taxon>Poaceae</taxon>
        <taxon>PACMAD clade</taxon>
        <taxon>Panicoideae</taxon>
        <taxon>Andropogonodae</taxon>
        <taxon>Paspaleae</taxon>
        <taxon>Paspalinae</taxon>
        <taxon>Paspalum</taxon>
    </lineage>
</organism>
<keyword evidence="1" id="KW-0472">Membrane</keyword>
<proteinExistence type="predicted"/>
<name>A0AAQ3TYJ5_PASNO</name>
<evidence type="ECO:0000256" key="1">
    <source>
        <dbReference type="SAM" id="Phobius"/>
    </source>
</evidence>
<evidence type="ECO:0000313" key="2">
    <source>
        <dbReference type="EMBL" id="WVZ82499.1"/>
    </source>
</evidence>
<sequence>MRAVPTDAEAAELRAASMELLLAASAQVLAATVARRVQATPVNLAAWVQGGQTGFRAIAILGALASCHGHLHGAVAVYYWITQAMICVLFIVGVPVSFRRDDQ</sequence>
<gene>
    <name evidence="2" type="ORF">U9M48_029754</name>
</gene>